<reference evidence="2" key="1">
    <citation type="submission" date="2020-10" db="EMBL/GenBank/DDBJ databases">
        <title>Genome Sequence of Monilinia vaccinii-corymbosi Sheds Light on Mummy Berry Disease Infection of Blueberry and Mating Type.</title>
        <authorList>
            <person name="Yow A.G."/>
            <person name="Zhang Y."/>
            <person name="Bansal K."/>
            <person name="Eacker S.M."/>
            <person name="Sullivan S."/>
            <person name="Liachko I."/>
            <person name="Cubeta M.A."/>
            <person name="Rollins J.A."/>
            <person name="Ashrafi H."/>
        </authorList>
    </citation>
    <scope>NUCLEOTIDE SEQUENCE</scope>
    <source>
        <strain evidence="2">RL-1</strain>
    </source>
</reference>
<proteinExistence type="predicted"/>
<feature type="transmembrane region" description="Helical" evidence="1">
    <location>
        <begin position="108"/>
        <end position="126"/>
    </location>
</feature>
<dbReference type="Proteomes" id="UP000672032">
    <property type="component" value="Chromosome 1"/>
</dbReference>
<evidence type="ECO:0000313" key="3">
    <source>
        <dbReference type="Proteomes" id="UP000672032"/>
    </source>
</evidence>
<keyword evidence="1" id="KW-0812">Transmembrane</keyword>
<keyword evidence="1" id="KW-1133">Transmembrane helix</keyword>
<keyword evidence="1" id="KW-0472">Membrane</keyword>
<organism evidence="2 3">
    <name type="scientific">Monilinia vaccinii-corymbosi</name>
    <dbReference type="NCBI Taxonomy" id="61207"/>
    <lineage>
        <taxon>Eukaryota</taxon>
        <taxon>Fungi</taxon>
        <taxon>Dikarya</taxon>
        <taxon>Ascomycota</taxon>
        <taxon>Pezizomycotina</taxon>
        <taxon>Leotiomycetes</taxon>
        <taxon>Helotiales</taxon>
        <taxon>Sclerotiniaceae</taxon>
        <taxon>Monilinia</taxon>
    </lineage>
</organism>
<dbReference type="OrthoDB" id="3525602at2759"/>
<protein>
    <submittedName>
        <fullName evidence="2">Uncharacterized protein</fullName>
    </submittedName>
</protein>
<accession>A0A8A3P4W9</accession>
<dbReference type="AlphaFoldDB" id="A0A8A3P4W9"/>
<keyword evidence="3" id="KW-1185">Reference proteome</keyword>
<evidence type="ECO:0000256" key="1">
    <source>
        <dbReference type="SAM" id="Phobius"/>
    </source>
</evidence>
<feature type="transmembrane region" description="Helical" evidence="1">
    <location>
        <begin position="85"/>
        <end position="102"/>
    </location>
</feature>
<gene>
    <name evidence="2" type="ORF">DSL72_004579</name>
</gene>
<evidence type="ECO:0000313" key="2">
    <source>
        <dbReference type="EMBL" id="QSZ30061.1"/>
    </source>
</evidence>
<dbReference type="EMBL" id="CP063405">
    <property type="protein sequence ID" value="QSZ30061.1"/>
    <property type="molecule type" value="Genomic_DNA"/>
</dbReference>
<name>A0A8A3P4W9_9HELO</name>
<sequence>MKISNFLIATGSLIISTRCNLSQHQELLEIWKFPSLMLTNPSLSTLLAPLLDNPGQASELATIVSNCISVGILAMIHDAGQHEKLHAPMVVLAFGASIYFWTKVAAPIDIYLFVIFPWMLMVGLLISRINGVIWEMEDQTAYEKTESSHMLLGL</sequence>